<evidence type="ECO:0000256" key="5">
    <source>
        <dbReference type="SAM" id="SignalP"/>
    </source>
</evidence>
<dbReference type="OrthoDB" id="9776801at2"/>
<reference evidence="6 7" key="1">
    <citation type="submission" date="2018-03" db="EMBL/GenBank/DDBJ databases">
        <title>Genomic Encyclopedia of Archaeal and Bacterial Type Strains, Phase II (KMG-II): from individual species to whole genera.</title>
        <authorList>
            <person name="Goeker M."/>
        </authorList>
    </citation>
    <scope>NUCLEOTIDE SEQUENCE [LARGE SCALE GENOMIC DNA]</scope>
    <source>
        <strain evidence="6 7">DSM 44946</strain>
    </source>
</reference>
<dbReference type="InterPro" id="IPR004682">
    <property type="entry name" value="TRAP_DctP"/>
</dbReference>
<dbReference type="Pfam" id="PF03480">
    <property type="entry name" value="DctP"/>
    <property type="match status" value="1"/>
</dbReference>
<evidence type="ECO:0000256" key="3">
    <source>
        <dbReference type="ARBA" id="ARBA00022448"/>
    </source>
</evidence>
<feature type="chain" id="PRO_5038574039" evidence="5">
    <location>
        <begin position="21"/>
        <end position="333"/>
    </location>
</feature>
<comment type="similarity">
    <text evidence="2">Belongs to the bacterial solute-binding protein 7 family.</text>
</comment>
<evidence type="ECO:0000313" key="7">
    <source>
        <dbReference type="Proteomes" id="UP000237797"/>
    </source>
</evidence>
<keyword evidence="4 5" id="KW-0732">Signal</keyword>
<dbReference type="PANTHER" id="PTHR33376">
    <property type="match status" value="1"/>
</dbReference>
<dbReference type="RefSeq" id="WP_106345186.1">
    <property type="nucleotide sequence ID" value="NZ_PVNE01000012.1"/>
</dbReference>
<dbReference type="PANTHER" id="PTHR33376:SF4">
    <property type="entry name" value="SIALIC ACID-BINDING PERIPLASMIC PROTEIN SIAP"/>
    <property type="match status" value="1"/>
</dbReference>
<evidence type="ECO:0000313" key="6">
    <source>
        <dbReference type="EMBL" id="PRX40574.1"/>
    </source>
</evidence>
<dbReference type="PROSITE" id="PS51257">
    <property type="entry name" value="PROKAR_LIPOPROTEIN"/>
    <property type="match status" value="1"/>
</dbReference>
<name>A0A2T0LF17_9BACL</name>
<dbReference type="Gene3D" id="3.40.190.170">
    <property type="entry name" value="Bacterial extracellular solute-binding protein, family 7"/>
    <property type="match status" value="1"/>
</dbReference>
<comment type="subcellular location">
    <subcellularLocation>
        <location evidence="1">Cell envelope</location>
    </subcellularLocation>
</comment>
<sequence>MRRGVAMLFTLVLLASIIAAGCGGPSAGGAKTIKVANYFADDHPQNVALREKFKPMVEAKTDLRVQIYGNSQLGAEKEFYDGVRNGTIEMGIPGMIMQADIPKMGIPELPFIFKDLDHANKVLKGPLGEELTADLEREHGVKALAWSANGMRMFSSNKPLRRMGDFRGFRLRMPNIPNYIAFGKALGANVTPMPISEVFTALEQGVVDGQDNPIATLRASGWYEVQSYVLESNHMFSPNLYIINSGFWNRLSPREQEVIAEAAKESAAYEWDLLKKSIEEDKKFLKDQGIRFIVPDKRFRAAMEKAAEPIYQQFYREHPETKDLIERIRRTSP</sequence>
<proteinExistence type="inferred from homology"/>
<dbReference type="CDD" id="cd13603">
    <property type="entry name" value="PBP2_TRAP_Siap_TeaA_like"/>
    <property type="match status" value="1"/>
</dbReference>
<dbReference type="Proteomes" id="UP000237797">
    <property type="component" value="Unassembled WGS sequence"/>
</dbReference>
<dbReference type="GO" id="GO:0030288">
    <property type="term" value="C:outer membrane-bounded periplasmic space"/>
    <property type="evidence" value="ECO:0007669"/>
    <property type="project" value="InterPro"/>
</dbReference>
<evidence type="ECO:0000256" key="4">
    <source>
        <dbReference type="ARBA" id="ARBA00022729"/>
    </source>
</evidence>
<comment type="caution">
    <text evidence="6">The sequence shown here is derived from an EMBL/GenBank/DDBJ whole genome shotgun (WGS) entry which is preliminary data.</text>
</comment>
<dbReference type="EMBL" id="PVNE01000012">
    <property type="protein sequence ID" value="PRX40574.1"/>
    <property type="molecule type" value="Genomic_DNA"/>
</dbReference>
<feature type="signal peptide" evidence="5">
    <location>
        <begin position="1"/>
        <end position="20"/>
    </location>
</feature>
<keyword evidence="3" id="KW-0813">Transport</keyword>
<organism evidence="6 7">
    <name type="scientific">Planifilum fimeticola</name>
    <dbReference type="NCBI Taxonomy" id="201975"/>
    <lineage>
        <taxon>Bacteria</taxon>
        <taxon>Bacillati</taxon>
        <taxon>Bacillota</taxon>
        <taxon>Bacilli</taxon>
        <taxon>Bacillales</taxon>
        <taxon>Thermoactinomycetaceae</taxon>
        <taxon>Planifilum</taxon>
    </lineage>
</organism>
<dbReference type="InterPro" id="IPR018389">
    <property type="entry name" value="DctP_fam"/>
</dbReference>
<gene>
    <name evidence="6" type="ORF">CLV97_11252</name>
</gene>
<evidence type="ECO:0000256" key="2">
    <source>
        <dbReference type="ARBA" id="ARBA00009023"/>
    </source>
</evidence>
<dbReference type="AlphaFoldDB" id="A0A2T0LF17"/>
<accession>A0A2T0LF17</accession>
<dbReference type="InterPro" id="IPR038404">
    <property type="entry name" value="TRAP_DctP_sf"/>
</dbReference>
<keyword evidence="6" id="KW-0675">Receptor</keyword>
<dbReference type="GO" id="GO:0055085">
    <property type="term" value="P:transmembrane transport"/>
    <property type="evidence" value="ECO:0007669"/>
    <property type="project" value="InterPro"/>
</dbReference>
<dbReference type="NCBIfam" id="TIGR00787">
    <property type="entry name" value="dctP"/>
    <property type="match status" value="1"/>
</dbReference>
<dbReference type="NCBIfam" id="NF037995">
    <property type="entry name" value="TRAP_S1"/>
    <property type="match status" value="1"/>
</dbReference>
<protein>
    <submittedName>
        <fullName evidence="6">Tripartite ATP-independent transporter DctP family solute receptor</fullName>
    </submittedName>
</protein>
<keyword evidence="7" id="KW-1185">Reference proteome</keyword>
<dbReference type="PIRSF" id="PIRSF006470">
    <property type="entry name" value="DctB"/>
    <property type="match status" value="1"/>
</dbReference>
<evidence type="ECO:0000256" key="1">
    <source>
        <dbReference type="ARBA" id="ARBA00004196"/>
    </source>
</evidence>